<evidence type="ECO:0000313" key="3">
    <source>
        <dbReference type="Proteomes" id="UP000316495"/>
    </source>
</evidence>
<evidence type="ECO:0000313" key="2">
    <source>
        <dbReference type="EMBL" id="TSC93461.1"/>
    </source>
</evidence>
<dbReference type="SUPFAM" id="SSF56281">
    <property type="entry name" value="Metallo-hydrolase/oxidoreductase"/>
    <property type="match status" value="1"/>
</dbReference>
<name>A0A554LKR0_9BACT</name>
<proteinExistence type="predicted"/>
<gene>
    <name evidence="2" type="ORF">Athens101428_674</name>
</gene>
<evidence type="ECO:0000259" key="1">
    <source>
        <dbReference type="SMART" id="SM00849"/>
    </source>
</evidence>
<protein>
    <submittedName>
        <fullName evidence="2">Competence protein ComEC</fullName>
    </submittedName>
</protein>
<dbReference type="Pfam" id="PF00753">
    <property type="entry name" value="Lactamase_B"/>
    <property type="match status" value="1"/>
</dbReference>
<dbReference type="Gene3D" id="3.60.15.10">
    <property type="entry name" value="Ribonuclease Z/Hydroxyacylglutathione hydrolase-like"/>
    <property type="match status" value="1"/>
</dbReference>
<organism evidence="2 3">
    <name type="scientific">Candidatus Berkelbacteria bacterium Athens1014_28</name>
    <dbReference type="NCBI Taxonomy" id="2017145"/>
    <lineage>
        <taxon>Bacteria</taxon>
        <taxon>Candidatus Berkelbacteria</taxon>
    </lineage>
</organism>
<dbReference type="InterPro" id="IPR036866">
    <property type="entry name" value="RibonucZ/Hydroxyglut_hydro"/>
</dbReference>
<dbReference type="PANTHER" id="PTHR30619">
    <property type="entry name" value="DNA INTERNALIZATION/COMPETENCE PROTEIN COMEC/REC2"/>
    <property type="match status" value="1"/>
</dbReference>
<dbReference type="PANTHER" id="PTHR30619:SF1">
    <property type="entry name" value="RECOMBINATION PROTEIN 2"/>
    <property type="match status" value="1"/>
</dbReference>
<dbReference type="InterPro" id="IPR035681">
    <property type="entry name" value="ComA-like_MBL"/>
</dbReference>
<sequence length="286" mass="32338">MGRRKINFKAWILIFLFFLTVAIWSVYFKEPDNSLQVILLDVGQGDAVLIEKGSWQVLIDGGPDNKIVEKLSKYMPLEDRKIEEVILTHPHADHVTGLGGIISRYEIGKINYNGLNYNSKIYESFLQKTKEKNIPVSVPKIGEEEKIFDKGVIKFLWPGENASTYSDNLNNTSEVFKFTYGNFSALFSGDAETEVWQEIEKNNLSDISNLVYFKVPHHGSKNGVDDILANIIKPKISTISCGKNNQFGFPHKEATEALIKAGSDIYRTDQNGDIVLKTDGEKWKVK</sequence>
<feature type="domain" description="Metallo-beta-lactamase" evidence="1">
    <location>
        <begin position="44"/>
        <end position="243"/>
    </location>
</feature>
<dbReference type="CDD" id="cd07731">
    <property type="entry name" value="ComA-like_MBL-fold"/>
    <property type="match status" value="1"/>
</dbReference>
<dbReference type="InterPro" id="IPR001279">
    <property type="entry name" value="Metallo-B-lactamas"/>
</dbReference>
<dbReference type="InterPro" id="IPR052159">
    <property type="entry name" value="Competence_DNA_uptake"/>
</dbReference>
<dbReference type="AlphaFoldDB" id="A0A554LKR0"/>
<dbReference type="SMART" id="SM00849">
    <property type="entry name" value="Lactamase_B"/>
    <property type="match status" value="1"/>
</dbReference>
<dbReference type="Proteomes" id="UP000316495">
    <property type="component" value="Unassembled WGS sequence"/>
</dbReference>
<reference evidence="2 3" key="1">
    <citation type="submission" date="2017-07" db="EMBL/GenBank/DDBJ databases">
        <title>Mechanisms for carbon and nitrogen cycling indicate functional differentiation within the Candidate Phyla Radiation.</title>
        <authorList>
            <person name="Danczak R.E."/>
            <person name="Johnston M.D."/>
            <person name="Kenah C."/>
            <person name="Slattery M."/>
            <person name="Wrighton K.C."/>
            <person name="Wilkins M.J."/>
        </authorList>
    </citation>
    <scope>NUCLEOTIDE SEQUENCE [LARGE SCALE GENOMIC DNA]</scope>
    <source>
        <strain evidence="2">Athens1014_28</strain>
    </source>
</reference>
<accession>A0A554LKR0</accession>
<dbReference type="EMBL" id="VMGN01000044">
    <property type="protein sequence ID" value="TSC93461.1"/>
    <property type="molecule type" value="Genomic_DNA"/>
</dbReference>
<comment type="caution">
    <text evidence="2">The sequence shown here is derived from an EMBL/GenBank/DDBJ whole genome shotgun (WGS) entry which is preliminary data.</text>
</comment>